<sequence length="68" mass="7566">MTLKDVQRMAKLQSIDPGMLSKTELIRAIQKIEGNFDCFATAYNGICDQTGCIWREDCFEASKCGSPS</sequence>
<proteinExistence type="predicted"/>
<accession>A0A1J5SB36</accession>
<gene>
    <name evidence="1" type="ORF">GALL_167280</name>
</gene>
<protein>
    <recommendedName>
        <fullName evidence="2">SAP domain-containing protein</fullName>
    </recommendedName>
</protein>
<organism evidence="1">
    <name type="scientific">mine drainage metagenome</name>
    <dbReference type="NCBI Taxonomy" id="410659"/>
    <lineage>
        <taxon>unclassified sequences</taxon>
        <taxon>metagenomes</taxon>
        <taxon>ecological metagenomes</taxon>
    </lineage>
</organism>
<reference evidence="1" key="1">
    <citation type="submission" date="2016-10" db="EMBL/GenBank/DDBJ databases">
        <title>Sequence of Gallionella enrichment culture.</title>
        <authorList>
            <person name="Poehlein A."/>
            <person name="Muehling M."/>
            <person name="Daniel R."/>
        </authorList>
    </citation>
    <scope>NUCLEOTIDE SEQUENCE</scope>
</reference>
<comment type="caution">
    <text evidence="1">The sequence shown here is derived from an EMBL/GenBank/DDBJ whole genome shotgun (WGS) entry which is preliminary data.</text>
</comment>
<evidence type="ECO:0008006" key="2">
    <source>
        <dbReference type="Google" id="ProtNLM"/>
    </source>
</evidence>
<dbReference type="AlphaFoldDB" id="A0A1J5SB36"/>
<evidence type="ECO:0000313" key="1">
    <source>
        <dbReference type="EMBL" id="OIR01256.1"/>
    </source>
</evidence>
<name>A0A1J5SB36_9ZZZZ</name>
<dbReference type="EMBL" id="MLJW01000086">
    <property type="protein sequence ID" value="OIR01256.1"/>
    <property type="molecule type" value="Genomic_DNA"/>
</dbReference>